<accession>A0A3D9ICN5</accession>
<keyword evidence="1" id="KW-0472">Membrane</keyword>
<organism evidence="2 3">
    <name type="scientific">Cohnella phaseoli</name>
    <dbReference type="NCBI Taxonomy" id="456490"/>
    <lineage>
        <taxon>Bacteria</taxon>
        <taxon>Bacillati</taxon>
        <taxon>Bacillota</taxon>
        <taxon>Bacilli</taxon>
        <taxon>Bacillales</taxon>
        <taxon>Paenibacillaceae</taxon>
        <taxon>Cohnella</taxon>
    </lineage>
</organism>
<dbReference type="Proteomes" id="UP000256977">
    <property type="component" value="Unassembled WGS sequence"/>
</dbReference>
<evidence type="ECO:0000256" key="1">
    <source>
        <dbReference type="SAM" id="Phobius"/>
    </source>
</evidence>
<name>A0A3D9ICN5_9BACL</name>
<keyword evidence="1" id="KW-0812">Transmembrane</keyword>
<keyword evidence="3" id="KW-1185">Reference proteome</keyword>
<dbReference type="AlphaFoldDB" id="A0A3D9ICN5"/>
<proteinExistence type="predicted"/>
<protein>
    <submittedName>
        <fullName evidence="2">Uncharacterized protein</fullName>
    </submittedName>
</protein>
<sequence>MSDGSSAWEKRVKEGLFQEERFTDEMKLKVLGAIERRPRRIAGLWPRLAGTVAACLAALLLVVYWPSGSVDTARPQGAAAGAEKAMTFQPLEARILTKGQTIYGSDPDILPGLSNKYSPLRNTGYVEQIPLTDIELIDKKEIPGFGTTLRYTLINNEDLPKSDKNGIIVYFGFVIEGLSKPGQLFHYGFGYLDGDDFSATRLFGQEVLKIDRQQCRIDGEACAFYVKKDEGGVSTFAEFDAATYERDLDGDGREEAIVATHKQNQIYIFKEEHGRLQWASVREALGAGNEDRLVYDEAAGLFEVYTPSAEQGDGVRIYAYTQDNKLAEVVQ</sequence>
<evidence type="ECO:0000313" key="2">
    <source>
        <dbReference type="EMBL" id="RED59415.1"/>
    </source>
</evidence>
<keyword evidence="1" id="KW-1133">Transmembrane helix</keyword>
<gene>
    <name evidence="2" type="ORF">DFP98_1318</name>
</gene>
<comment type="caution">
    <text evidence="2">The sequence shown here is derived from an EMBL/GenBank/DDBJ whole genome shotgun (WGS) entry which is preliminary data.</text>
</comment>
<dbReference type="OrthoDB" id="2556498at2"/>
<dbReference type="EMBL" id="QRDZ01000031">
    <property type="protein sequence ID" value="RED59415.1"/>
    <property type="molecule type" value="Genomic_DNA"/>
</dbReference>
<reference evidence="2 3" key="1">
    <citation type="submission" date="2018-07" db="EMBL/GenBank/DDBJ databases">
        <title>Genomic Encyclopedia of Type Strains, Phase III (KMG-III): the genomes of soil and plant-associated and newly described type strains.</title>
        <authorList>
            <person name="Whitman W."/>
        </authorList>
    </citation>
    <scope>NUCLEOTIDE SEQUENCE [LARGE SCALE GENOMIC DNA]</scope>
    <source>
        <strain evidence="2 3">CECT 7287</strain>
    </source>
</reference>
<dbReference type="RefSeq" id="WP_116064247.1">
    <property type="nucleotide sequence ID" value="NZ_QRDZ01000031.1"/>
</dbReference>
<evidence type="ECO:0000313" key="3">
    <source>
        <dbReference type="Proteomes" id="UP000256977"/>
    </source>
</evidence>
<feature type="transmembrane region" description="Helical" evidence="1">
    <location>
        <begin position="44"/>
        <end position="65"/>
    </location>
</feature>